<dbReference type="GO" id="GO:0016747">
    <property type="term" value="F:acyltransferase activity, transferring groups other than amino-acyl groups"/>
    <property type="evidence" value="ECO:0007669"/>
    <property type="project" value="InterPro"/>
</dbReference>
<evidence type="ECO:0000313" key="4">
    <source>
        <dbReference type="EMBL" id="GIJ53943.1"/>
    </source>
</evidence>
<dbReference type="PANTHER" id="PTHR43877">
    <property type="entry name" value="AMINOALKYLPHOSPHONATE N-ACETYLTRANSFERASE-RELATED-RELATED"/>
    <property type="match status" value="1"/>
</dbReference>
<dbReference type="EMBL" id="BOPG01000009">
    <property type="protein sequence ID" value="GIJ53943.1"/>
    <property type="molecule type" value="Genomic_DNA"/>
</dbReference>
<organism evidence="4 5">
    <name type="scientific">Virgisporangium aurantiacum</name>
    <dbReference type="NCBI Taxonomy" id="175570"/>
    <lineage>
        <taxon>Bacteria</taxon>
        <taxon>Bacillati</taxon>
        <taxon>Actinomycetota</taxon>
        <taxon>Actinomycetes</taxon>
        <taxon>Micromonosporales</taxon>
        <taxon>Micromonosporaceae</taxon>
        <taxon>Virgisporangium</taxon>
    </lineage>
</organism>
<dbReference type="Proteomes" id="UP000612585">
    <property type="component" value="Unassembled WGS sequence"/>
</dbReference>
<protein>
    <submittedName>
        <fullName evidence="4">GNAT family N-acetyltransferase</fullName>
    </submittedName>
</protein>
<dbReference type="InterPro" id="IPR000182">
    <property type="entry name" value="GNAT_dom"/>
</dbReference>
<reference evidence="4" key="1">
    <citation type="submission" date="2021-01" db="EMBL/GenBank/DDBJ databases">
        <title>Whole genome shotgun sequence of Virgisporangium aurantiacum NBRC 16421.</title>
        <authorList>
            <person name="Komaki H."/>
            <person name="Tamura T."/>
        </authorList>
    </citation>
    <scope>NUCLEOTIDE SEQUENCE</scope>
    <source>
        <strain evidence="4">NBRC 16421</strain>
    </source>
</reference>
<sequence length="344" mass="37531">MPTATLTISSLRADDPAEVEAALQVQAIARAHDVPDFPPPCRRAFETGLRFPWPGEETHWWVARASGGGIVGCLEVQMPTLDNLENAWVAATVLPEHRRQGFGRALYDHATAFLRERGRRRVMAFTGETLPDGGEPRDPGPTAFARALGMTSALPEVRRRLDLATLDRAGLDGMLAHARAAATGYSLVRWGGVTPEEYLADVAYLDGDFLNQAPLGDLALEAEKVDAARIRATDAARMRTGRVVVNTAAVHDATGDLVAWSALSRSATHVEHAGQGITLVHPAHRGHRLGLLTKIENLNYGIAELPGLRYIDTWNASVNAHMIAINEQMGFRAVDLWHNWQVEI</sequence>
<accession>A0A8J3Z097</accession>
<dbReference type="InterPro" id="IPR016181">
    <property type="entry name" value="Acyl_CoA_acyltransferase"/>
</dbReference>
<keyword evidence="5" id="KW-1185">Reference proteome</keyword>
<evidence type="ECO:0000259" key="3">
    <source>
        <dbReference type="PROSITE" id="PS51186"/>
    </source>
</evidence>
<dbReference type="AlphaFoldDB" id="A0A8J3Z097"/>
<keyword evidence="1" id="KW-0808">Transferase</keyword>
<dbReference type="SUPFAM" id="SSF55729">
    <property type="entry name" value="Acyl-CoA N-acyltransferases (Nat)"/>
    <property type="match status" value="2"/>
</dbReference>
<evidence type="ECO:0000313" key="5">
    <source>
        <dbReference type="Proteomes" id="UP000612585"/>
    </source>
</evidence>
<feature type="domain" description="N-acetyltransferase" evidence="3">
    <location>
        <begin position="6"/>
        <end position="172"/>
    </location>
</feature>
<gene>
    <name evidence="4" type="ORF">Vau01_014590</name>
</gene>
<dbReference type="Gene3D" id="3.40.630.30">
    <property type="match status" value="1"/>
</dbReference>
<comment type="caution">
    <text evidence="4">The sequence shown here is derived from an EMBL/GenBank/DDBJ whole genome shotgun (WGS) entry which is preliminary data.</text>
</comment>
<evidence type="ECO:0000256" key="1">
    <source>
        <dbReference type="ARBA" id="ARBA00022679"/>
    </source>
</evidence>
<name>A0A8J3Z097_9ACTN</name>
<proteinExistence type="predicted"/>
<dbReference type="Pfam" id="PF00583">
    <property type="entry name" value="Acetyltransf_1"/>
    <property type="match status" value="1"/>
</dbReference>
<dbReference type="InterPro" id="IPR050832">
    <property type="entry name" value="Bact_Acetyltransf"/>
</dbReference>
<keyword evidence="2" id="KW-0012">Acyltransferase</keyword>
<dbReference type="CDD" id="cd04301">
    <property type="entry name" value="NAT_SF"/>
    <property type="match status" value="1"/>
</dbReference>
<dbReference type="PROSITE" id="PS51186">
    <property type="entry name" value="GNAT"/>
    <property type="match status" value="1"/>
</dbReference>
<evidence type="ECO:0000256" key="2">
    <source>
        <dbReference type="ARBA" id="ARBA00023315"/>
    </source>
</evidence>
<dbReference type="RefSeq" id="WP_203988450.1">
    <property type="nucleotide sequence ID" value="NZ_BOPG01000009.1"/>
</dbReference>